<feature type="compositionally biased region" description="Low complexity" evidence="2">
    <location>
        <begin position="84"/>
        <end position="97"/>
    </location>
</feature>
<dbReference type="Proteomes" id="UP001446871">
    <property type="component" value="Unassembled WGS sequence"/>
</dbReference>
<feature type="region of interest" description="Disordered" evidence="2">
    <location>
        <begin position="68"/>
        <end position="97"/>
    </location>
</feature>
<dbReference type="Pfam" id="PF25053">
    <property type="entry name" value="DUF7791"/>
    <property type="match status" value="1"/>
</dbReference>
<keyword evidence="6" id="KW-1185">Reference proteome</keyword>
<evidence type="ECO:0000259" key="4">
    <source>
        <dbReference type="Pfam" id="PF25053"/>
    </source>
</evidence>
<evidence type="ECO:0000256" key="2">
    <source>
        <dbReference type="SAM" id="MobiDB-lite"/>
    </source>
</evidence>
<protein>
    <recommendedName>
        <fullName evidence="7">NACHT domain-containing protein</fullName>
    </recommendedName>
</protein>
<dbReference type="EMBL" id="JAQQWM010000007">
    <property type="protein sequence ID" value="KAK8057302.1"/>
    <property type="molecule type" value="Genomic_DNA"/>
</dbReference>
<accession>A0ABR1UEG7</accession>
<dbReference type="Pfam" id="PF24883">
    <property type="entry name" value="NPHP3_N"/>
    <property type="match status" value="1"/>
</dbReference>
<reference evidence="5 6" key="1">
    <citation type="submission" date="2023-01" db="EMBL/GenBank/DDBJ databases">
        <title>Analysis of 21 Apiospora genomes using comparative genomics revels a genus with tremendous synthesis potential of carbohydrate active enzymes and secondary metabolites.</title>
        <authorList>
            <person name="Sorensen T."/>
        </authorList>
    </citation>
    <scope>NUCLEOTIDE SEQUENCE [LARGE SCALE GENOMIC DNA]</scope>
    <source>
        <strain evidence="5 6">CBS 83171</strain>
    </source>
</reference>
<comment type="caution">
    <text evidence="5">The sequence shown here is derived from an EMBL/GenBank/DDBJ whole genome shotgun (WGS) entry which is preliminary data.</text>
</comment>
<dbReference type="InterPro" id="IPR027417">
    <property type="entry name" value="P-loop_NTPase"/>
</dbReference>
<dbReference type="PANTHER" id="PTHR10039:SF5">
    <property type="entry name" value="NACHT DOMAIN-CONTAINING PROTEIN"/>
    <property type="match status" value="1"/>
</dbReference>
<sequence>MDPVSAIGLAGTILSFVTFAVKLVSKVSEVQNSATGPEEIVTARLIYDQLRLFSSTLAASLAETSQIPNSVHDASHNETTPDMSSGGNSVNSRLSSSSLNDMEQYSKKLEKLESLCLLYGLQHQTDVGYNKALLAKLEARDVVPRGGSFTEQGVEEIRNRMAGLSLKFVDIEKQSKVVRSLSFEMQSARHERIPEAHSRTFGWAFTNHADLGGSRLGEWLRTGQGIFWVTGKPGVGKSTFMKFIAGHEETCTPTQKSLKRLLQSLLFDVFRQQPELVEKLCKQRWKVPDHVMDPWTLTELRDLMAQLGQTENMPFKPCFFIDGLDEYHGDHMEFVQDLLNLSKSPNMKVCAASRPWKVFEDAFGNGEIPKLSINDLTKGDIRNYSTSFLCEHPRWNYLSTRTTNAEALIDEIVERSQGVFLWVFLAVRMLRDGLTNDDSFSDLLRRLTLTPVDLEEFFKQMLSTVERFYDEKMAGSLRMAISARAPLDLLVYSFYDQECDDEGYALKMPCRILSSDEKHALRVQAIRRINGYTRGLLQAHGSKVDFLHRTVADFLQGREMVDFLKSKSALGFSPEISLLKARYITCQFDSARGTMPMMENCTLAWRKRQPMQPLYLKPASEKQQSRTGFLIAWSPS</sequence>
<evidence type="ECO:0000313" key="5">
    <source>
        <dbReference type="EMBL" id="KAK8057302.1"/>
    </source>
</evidence>
<dbReference type="InterPro" id="IPR056884">
    <property type="entry name" value="NPHP3-like_N"/>
</dbReference>
<dbReference type="SUPFAM" id="SSF52540">
    <property type="entry name" value="P-loop containing nucleoside triphosphate hydrolases"/>
    <property type="match status" value="1"/>
</dbReference>
<dbReference type="PANTHER" id="PTHR10039">
    <property type="entry name" value="AMELOGENIN"/>
    <property type="match status" value="1"/>
</dbReference>
<feature type="domain" description="Nephrocystin 3-like N-terminal" evidence="3">
    <location>
        <begin position="216"/>
        <end position="354"/>
    </location>
</feature>
<proteinExistence type="predicted"/>
<evidence type="ECO:0008006" key="7">
    <source>
        <dbReference type="Google" id="ProtNLM"/>
    </source>
</evidence>
<organism evidence="5 6">
    <name type="scientific">Apiospora saccharicola</name>
    <dbReference type="NCBI Taxonomy" id="335842"/>
    <lineage>
        <taxon>Eukaryota</taxon>
        <taxon>Fungi</taxon>
        <taxon>Dikarya</taxon>
        <taxon>Ascomycota</taxon>
        <taxon>Pezizomycotina</taxon>
        <taxon>Sordariomycetes</taxon>
        <taxon>Xylariomycetidae</taxon>
        <taxon>Amphisphaeriales</taxon>
        <taxon>Apiosporaceae</taxon>
        <taxon>Apiospora</taxon>
    </lineage>
</organism>
<dbReference type="Gene3D" id="3.40.50.300">
    <property type="entry name" value="P-loop containing nucleotide triphosphate hydrolases"/>
    <property type="match status" value="1"/>
</dbReference>
<dbReference type="InterPro" id="IPR056693">
    <property type="entry name" value="DUF7791"/>
</dbReference>
<keyword evidence="1" id="KW-0677">Repeat</keyword>
<gene>
    <name evidence="5" type="ORF">PG996_011239</name>
</gene>
<evidence type="ECO:0000313" key="6">
    <source>
        <dbReference type="Proteomes" id="UP001446871"/>
    </source>
</evidence>
<evidence type="ECO:0000256" key="1">
    <source>
        <dbReference type="ARBA" id="ARBA00022737"/>
    </source>
</evidence>
<evidence type="ECO:0000259" key="3">
    <source>
        <dbReference type="Pfam" id="PF24883"/>
    </source>
</evidence>
<name>A0ABR1UEG7_9PEZI</name>
<feature type="domain" description="DUF7791" evidence="4">
    <location>
        <begin position="465"/>
        <end position="583"/>
    </location>
</feature>